<name>A0A0L0UMG2_9BASI</name>
<dbReference type="AlphaFoldDB" id="A0A0L0UMG2"/>
<gene>
    <name evidence="1" type="ORF">PSTG_18434</name>
</gene>
<dbReference type="Proteomes" id="UP000054564">
    <property type="component" value="Unassembled WGS sequence"/>
</dbReference>
<sequence>MIMVVSRCKKLGVKTNKEKYSNFQPEQNFIGFIWNGVQKTVRLSPGKLQTRINQIKGFQISGNKYY</sequence>
<keyword evidence="2" id="KW-1185">Reference proteome</keyword>
<protein>
    <submittedName>
        <fullName evidence="1">Uncharacterized protein</fullName>
    </submittedName>
</protein>
<organism evidence="1 2">
    <name type="scientific">Puccinia striiformis f. sp. tritici PST-78</name>
    <dbReference type="NCBI Taxonomy" id="1165861"/>
    <lineage>
        <taxon>Eukaryota</taxon>
        <taxon>Fungi</taxon>
        <taxon>Dikarya</taxon>
        <taxon>Basidiomycota</taxon>
        <taxon>Pucciniomycotina</taxon>
        <taxon>Pucciniomycetes</taxon>
        <taxon>Pucciniales</taxon>
        <taxon>Pucciniaceae</taxon>
        <taxon>Puccinia</taxon>
    </lineage>
</organism>
<dbReference type="EMBL" id="AJIL01002922">
    <property type="protein sequence ID" value="KNE88171.1"/>
    <property type="molecule type" value="Genomic_DNA"/>
</dbReference>
<dbReference type="InterPro" id="IPR052055">
    <property type="entry name" value="Hepadnavirus_pol/RT"/>
</dbReference>
<dbReference type="PANTHER" id="PTHR33050">
    <property type="entry name" value="REVERSE TRANSCRIPTASE DOMAIN-CONTAINING PROTEIN"/>
    <property type="match status" value="1"/>
</dbReference>
<evidence type="ECO:0000313" key="2">
    <source>
        <dbReference type="Proteomes" id="UP000054564"/>
    </source>
</evidence>
<accession>A0A0L0UMG2</accession>
<reference evidence="2" key="1">
    <citation type="submission" date="2014-03" db="EMBL/GenBank/DDBJ databases">
        <title>The Genome Sequence of Puccinia striiformis f. sp. tritici PST-78.</title>
        <authorList>
            <consortium name="The Broad Institute Genome Sequencing Platform"/>
            <person name="Cuomo C."/>
            <person name="Hulbert S."/>
            <person name="Chen X."/>
            <person name="Walker B."/>
            <person name="Young S.K."/>
            <person name="Zeng Q."/>
            <person name="Gargeya S."/>
            <person name="Fitzgerald M."/>
            <person name="Haas B."/>
            <person name="Abouelleil A."/>
            <person name="Alvarado L."/>
            <person name="Arachchi H.M."/>
            <person name="Berlin A.M."/>
            <person name="Chapman S.B."/>
            <person name="Goldberg J."/>
            <person name="Griggs A."/>
            <person name="Gujja S."/>
            <person name="Hansen M."/>
            <person name="Howarth C."/>
            <person name="Imamovic A."/>
            <person name="Larimer J."/>
            <person name="McCowan C."/>
            <person name="Montmayeur A."/>
            <person name="Murphy C."/>
            <person name="Neiman D."/>
            <person name="Pearson M."/>
            <person name="Priest M."/>
            <person name="Roberts A."/>
            <person name="Saif S."/>
            <person name="Shea T."/>
            <person name="Sisk P."/>
            <person name="Sykes S."/>
            <person name="Wortman J."/>
            <person name="Nusbaum C."/>
            <person name="Birren B."/>
        </authorList>
    </citation>
    <scope>NUCLEOTIDE SEQUENCE [LARGE SCALE GENOMIC DNA]</scope>
    <source>
        <strain evidence="2">race PST-78</strain>
    </source>
</reference>
<proteinExistence type="predicted"/>
<dbReference type="PANTHER" id="PTHR33050:SF7">
    <property type="entry name" value="RIBONUCLEASE H"/>
    <property type="match status" value="1"/>
</dbReference>
<evidence type="ECO:0000313" key="1">
    <source>
        <dbReference type="EMBL" id="KNE88171.1"/>
    </source>
</evidence>
<comment type="caution">
    <text evidence="1">The sequence shown here is derived from an EMBL/GenBank/DDBJ whole genome shotgun (WGS) entry which is preliminary data.</text>
</comment>